<name>A0A399JAV9_9MICC</name>
<keyword evidence="10" id="KW-1185">Reference proteome</keyword>
<dbReference type="InterPro" id="IPR051311">
    <property type="entry name" value="DedA_domain"/>
</dbReference>
<gene>
    <name evidence="9" type="ORF">DWB68_06035</name>
</gene>
<accession>A0A399JAV9</accession>
<dbReference type="EMBL" id="QQXK01000009">
    <property type="protein sequence ID" value="RII42703.1"/>
    <property type="molecule type" value="Genomic_DNA"/>
</dbReference>
<dbReference type="GO" id="GO:0005886">
    <property type="term" value="C:plasma membrane"/>
    <property type="evidence" value="ECO:0007669"/>
    <property type="project" value="UniProtKB-SubCell"/>
</dbReference>
<keyword evidence="4 7" id="KW-0812">Transmembrane</keyword>
<comment type="caution">
    <text evidence="9">The sequence shown here is derived from an EMBL/GenBank/DDBJ whole genome shotgun (WGS) entry which is preliminary data.</text>
</comment>
<evidence type="ECO:0000256" key="5">
    <source>
        <dbReference type="ARBA" id="ARBA00022989"/>
    </source>
</evidence>
<comment type="similarity">
    <text evidence="2">Belongs to the DedA family.</text>
</comment>
<proteinExistence type="inferred from homology"/>
<keyword evidence="3" id="KW-1003">Cell membrane</keyword>
<dbReference type="Proteomes" id="UP000265419">
    <property type="component" value="Unassembled WGS sequence"/>
</dbReference>
<reference evidence="9 10" key="1">
    <citation type="submission" date="2018-07" db="EMBL/GenBank/DDBJ databases">
        <title>Arthrobacter sp. nov., isolated from raw cow's milk with high bacterial count.</title>
        <authorList>
            <person name="Hahne J."/>
            <person name="Isele D."/>
            <person name="Lipski A."/>
        </authorList>
    </citation>
    <scope>NUCLEOTIDE SEQUENCE [LARGE SCALE GENOMIC DNA]</scope>
    <source>
        <strain evidence="9 10">JZ R-35</strain>
    </source>
</reference>
<dbReference type="InterPro" id="IPR032816">
    <property type="entry name" value="VTT_dom"/>
</dbReference>
<protein>
    <submittedName>
        <fullName evidence="9">DedA family protein</fullName>
    </submittedName>
</protein>
<feature type="transmembrane region" description="Helical" evidence="7">
    <location>
        <begin position="162"/>
        <end position="185"/>
    </location>
</feature>
<keyword evidence="5 7" id="KW-1133">Transmembrane helix</keyword>
<dbReference type="AlphaFoldDB" id="A0A399JAV9"/>
<dbReference type="RefSeq" id="WP_119424248.1">
    <property type="nucleotide sequence ID" value="NZ_QQXK01000009.1"/>
</dbReference>
<evidence type="ECO:0000256" key="7">
    <source>
        <dbReference type="SAM" id="Phobius"/>
    </source>
</evidence>
<evidence type="ECO:0000256" key="3">
    <source>
        <dbReference type="ARBA" id="ARBA00022475"/>
    </source>
</evidence>
<organism evidence="9 10">
    <name type="scientific">Galactobacter valiniphilus</name>
    <dbReference type="NCBI Taxonomy" id="2676122"/>
    <lineage>
        <taxon>Bacteria</taxon>
        <taxon>Bacillati</taxon>
        <taxon>Actinomycetota</taxon>
        <taxon>Actinomycetes</taxon>
        <taxon>Micrococcales</taxon>
        <taxon>Micrococcaceae</taxon>
        <taxon>Galactobacter</taxon>
    </lineage>
</organism>
<evidence type="ECO:0000313" key="9">
    <source>
        <dbReference type="EMBL" id="RII42703.1"/>
    </source>
</evidence>
<feature type="domain" description="VTT" evidence="8">
    <location>
        <begin position="55"/>
        <end position="181"/>
    </location>
</feature>
<evidence type="ECO:0000256" key="6">
    <source>
        <dbReference type="ARBA" id="ARBA00023136"/>
    </source>
</evidence>
<dbReference type="PANTHER" id="PTHR42709">
    <property type="entry name" value="ALKALINE PHOSPHATASE LIKE PROTEIN"/>
    <property type="match status" value="1"/>
</dbReference>
<feature type="transmembrane region" description="Helical" evidence="7">
    <location>
        <begin position="79"/>
        <end position="97"/>
    </location>
</feature>
<feature type="transmembrane region" description="Helical" evidence="7">
    <location>
        <begin position="197"/>
        <end position="219"/>
    </location>
</feature>
<evidence type="ECO:0000256" key="1">
    <source>
        <dbReference type="ARBA" id="ARBA00004651"/>
    </source>
</evidence>
<keyword evidence="6 7" id="KW-0472">Membrane</keyword>
<sequence>MTALILAGVAATAATDDSNQSFLLRIANWLVELMEIIGPVGAGIAVALENLFPPIPSEAILPLAGIAAGRGLFPLWQALLWATIGSIVGAYALYWIGRALGRKRTRWVFERLPLVKVEDVDKTEAWFDKHGTKAVFFGRMLPIFRSLISIPAGITGMHQGKFLALTAAGSLIWNTIFIMAGFWLGDHWHIVEDISGLLQNVIIAVVALLVLAFIGWRVWSLNRAKKIARTGGEDGSAEVPDTEGK</sequence>
<dbReference type="Pfam" id="PF09335">
    <property type="entry name" value="VTT_dom"/>
    <property type="match status" value="1"/>
</dbReference>
<evidence type="ECO:0000256" key="4">
    <source>
        <dbReference type="ARBA" id="ARBA00022692"/>
    </source>
</evidence>
<evidence type="ECO:0000259" key="8">
    <source>
        <dbReference type="Pfam" id="PF09335"/>
    </source>
</evidence>
<evidence type="ECO:0000313" key="10">
    <source>
        <dbReference type="Proteomes" id="UP000265419"/>
    </source>
</evidence>
<dbReference type="PANTHER" id="PTHR42709:SF6">
    <property type="entry name" value="UNDECAPRENYL PHOSPHATE TRANSPORTER A"/>
    <property type="match status" value="1"/>
</dbReference>
<evidence type="ECO:0000256" key="2">
    <source>
        <dbReference type="ARBA" id="ARBA00010792"/>
    </source>
</evidence>
<comment type="subcellular location">
    <subcellularLocation>
        <location evidence="1">Cell membrane</location>
        <topology evidence="1">Multi-pass membrane protein</topology>
    </subcellularLocation>
</comment>